<protein>
    <submittedName>
        <fullName evidence="2">Uncharacterized protein</fullName>
    </submittedName>
</protein>
<reference evidence="2" key="1">
    <citation type="submission" date="2020-05" db="EMBL/GenBank/DDBJ databases">
        <title>Phylogenomic resolution of chytrid fungi.</title>
        <authorList>
            <person name="Stajich J.E."/>
            <person name="Amses K."/>
            <person name="Simmons R."/>
            <person name="Seto K."/>
            <person name="Myers J."/>
            <person name="Bonds A."/>
            <person name="Quandt C.A."/>
            <person name="Barry K."/>
            <person name="Liu P."/>
            <person name="Grigoriev I."/>
            <person name="Longcore J.E."/>
            <person name="James T.Y."/>
        </authorList>
    </citation>
    <scope>NUCLEOTIDE SEQUENCE</scope>
    <source>
        <strain evidence="2">PLAUS21</strain>
    </source>
</reference>
<dbReference type="EMBL" id="JADGKB010000006">
    <property type="protein sequence ID" value="KAJ3261375.1"/>
    <property type="molecule type" value="Genomic_DNA"/>
</dbReference>
<gene>
    <name evidence="2" type="ORF">HK103_005983</name>
</gene>
<feature type="compositionally biased region" description="Basic and acidic residues" evidence="1">
    <location>
        <begin position="153"/>
        <end position="173"/>
    </location>
</feature>
<name>A0AAD5ULK7_9FUNG</name>
<feature type="region of interest" description="Disordered" evidence="1">
    <location>
        <begin position="140"/>
        <end position="304"/>
    </location>
</feature>
<dbReference type="Proteomes" id="UP001210925">
    <property type="component" value="Unassembled WGS sequence"/>
</dbReference>
<proteinExistence type="predicted"/>
<comment type="caution">
    <text evidence="2">The sequence shown here is derived from an EMBL/GenBank/DDBJ whole genome shotgun (WGS) entry which is preliminary data.</text>
</comment>
<evidence type="ECO:0000313" key="3">
    <source>
        <dbReference type="Proteomes" id="UP001210925"/>
    </source>
</evidence>
<organism evidence="2 3">
    <name type="scientific">Boothiomyces macroporosus</name>
    <dbReference type="NCBI Taxonomy" id="261099"/>
    <lineage>
        <taxon>Eukaryota</taxon>
        <taxon>Fungi</taxon>
        <taxon>Fungi incertae sedis</taxon>
        <taxon>Chytridiomycota</taxon>
        <taxon>Chytridiomycota incertae sedis</taxon>
        <taxon>Chytridiomycetes</taxon>
        <taxon>Rhizophydiales</taxon>
        <taxon>Terramycetaceae</taxon>
        <taxon>Boothiomyces</taxon>
    </lineage>
</organism>
<dbReference type="AlphaFoldDB" id="A0AAD5ULK7"/>
<evidence type="ECO:0000313" key="2">
    <source>
        <dbReference type="EMBL" id="KAJ3261375.1"/>
    </source>
</evidence>
<feature type="compositionally biased region" description="Basic and acidic residues" evidence="1">
    <location>
        <begin position="188"/>
        <end position="299"/>
    </location>
</feature>
<evidence type="ECO:0000256" key="1">
    <source>
        <dbReference type="SAM" id="MobiDB-lite"/>
    </source>
</evidence>
<accession>A0AAD5ULK7</accession>
<sequence>MADLYFEKFFDKPFIPIENPENGSFLGNPKTGFGPILGPCISTTKYEFEPEQKPVQKVTLEIPDSVLPKKGKEFVGWESPPLLPSGNYNTPRGFLEQVNSLDNEVQKLLNSKEETPVPVVRKGLPCLIAAFNPKDFIKKENMDVNSKDGQNTEDERRGRDRSERERGKRERSITRSNSPPRKKSRGSPVKEREDRDGRKRQLSDADSTDGKKESSRSSIKDEGRDERKRDKSPVETRRDRSPRSDKSLKDTPKQDKSIRSTPKDDQSRSSPKDKSEDYSKTPKEKSDEQQAKTPKDKLPKSSSIPSFVPNAEFEYGVESGDWNLLGKAHKRFADDKLGGKGPNHTVRTLVHYSAALLCYYTDLCHAMHKETSFLYKKQSMEDYRSYTMKSVLKNSKMYRIYSLICYCEAFFLGYQYQVLQNNVRKYNAELGKVLKLEELSDKERLSNFEIKQKKLSDSIKESEALFEKLRGIYNDAYRFDPKMSTFILIVESPFYGKPLGGSIQHSINGIGRARVEFLELANDLGVYPCFIKNEGGTKEKPNFKIEK</sequence>
<keyword evidence="3" id="KW-1185">Reference proteome</keyword>